<feature type="transmembrane region" description="Helical" evidence="1">
    <location>
        <begin position="998"/>
        <end position="1021"/>
    </location>
</feature>
<dbReference type="InterPro" id="IPR027463">
    <property type="entry name" value="AcrB_DN_DC_subdom"/>
</dbReference>
<comment type="caution">
    <text evidence="2">The sequence shown here is derived from an EMBL/GenBank/DDBJ whole genome shotgun (WGS) entry which is preliminary data.</text>
</comment>
<dbReference type="AlphaFoldDB" id="A0A9D5K7I0"/>
<dbReference type="SUPFAM" id="SSF82866">
    <property type="entry name" value="Multidrug efflux transporter AcrB transmembrane domain"/>
    <property type="match status" value="2"/>
</dbReference>
<protein>
    <submittedName>
        <fullName evidence="2">MMPL family transporter</fullName>
    </submittedName>
</protein>
<dbReference type="Gene3D" id="1.20.1640.10">
    <property type="entry name" value="Multidrug efflux transporter AcrB transmembrane domain"/>
    <property type="match status" value="2"/>
</dbReference>
<dbReference type="SUPFAM" id="SSF82693">
    <property type="entry name" value="Multidrug efflux transporter AcrB pore domain, PN1, PN2, PC1 and PC2 subdomains"/>
    <property type="match status" value="3"/>
</dbReference>
<feature type="transmembrane region" description="Helical" evidence="1">
    <location>
        <begin position="383"/>
        <end position="407"/>
    </location>
</feature>
<reference evidence="2" key="1">
    <citation type="submission" date="2019-11" db="EMBL/GenBank/DDBJ databases">
        <title>Microbial mats filling the niche in hypersaline microbial mats.</title>
        <authorList>
            <person name="Wong H.L."/>
            <person name="Macleod F.I."/>
            <person name="White R.A. III"/>
            <person name="Burns B.P."/>
        </authorList>
    </citation>
    <scope>NUCLEOTIDE SEQUENCE</scope>
    <source>
        <strain evidence="2">Bin_327</strain>
    </source>
</reference>
<feature type="transmembrane region" description="Helical" evidence="1">
    <location>
        <begin position="357"/>
        <end position="377"/>
    </location>
</feature>
<dbReference type="Pfam" id="PF00873">
    <property type="entry name" value="ACR_tran"/>
    <property type="match status" value="1"/>
</dbReference>
<feature type="transmembrane region" description="Helical" evidence="1">
    <location>
        <begin position="428"/>
        <end position="448"/>
    </location>
</feature>
<dbReference type="GO" id="GO:0042910">
    <property type="term" value="F:xenobiotic transmembrane transporter activity"/>
    <property type="evidence" value="ECO:0007669"/>
    <property type="project" value="TreeGrafter"/>
</dbReference>
<dbReference type="Gene3D" id="3.30.2090.10">
    <property type="entry name" value="Multidrug efflux transporter AcrB TolC docking domain, DN and DC subdomains"/>
    <property type="match status" value="2"/>
</dbReference>
<feature type="transmembrane region" description="Helical" evidence="1">
    <location>
        <begin position="332"/>
        <end position="350"/>
    </location>
</feature>
<dbReference type="PRINTS" id="PR00702">
    <property type="entry name" value="ACRIFLAVINRP"/>
</dbReference>
<dbReference type="Gene3D" id="3.30.70.1440">
    <property type="entry name" value="Multidrug efflux transporter AcrB pore domain"/>
    <property type="match status" value="1"/>
</dbReference>
<keyword evidence="1" id="KW-1133">Transmembrane helix</keyword>
<feature type="transmembrane region" description="Helical" evidence="1">
    <location>
        <begin position="460"/>
        <end position="483"/>
    </location>
</feature>
<organism evidence="2 3">
    <name type="scientific">candidate division WOR-3 bacterium</name>
    <dbReference type="NCBI Taxonomy" id="2052148"/>
    <lineage>
        <taxon>Bacteria</taxon>
        <taxon>Bacteria division WOR-3</taxon>
    </lineage>
</organism>
<feature type="transmembrane region" description="Helical" evidence="1">
    <location>
        <begin position="967"/>
        <end position="986"/>
    </location>
</feature>
<dbReference type="InterPro" id="IPR001036">
    <property type="entry name" value="Acrflvin-R"/>
</dbReference>
<sequence>MNLSAFSVKRPYLVFAVLVAILVFGGISLSRLPVDLLPQFSLPSMIIMIPYPGAGPQEVEKNVVDEAERWLGTISGIEEIESDAADNLAFIHLTFDWGVDPDMLTTDVRDKLDIAMSWAPDEVGDPTIIQLDASFLPQMMIGVSGGADAIANREVARDIGKRLRRINNIAAADVIGGEEREISVSIDRRKLTTYGIHPAHIEGVLAAHNINYPLGSIEEQGREMELRLVAEYDDLAELEQTIVGSKGDIPVYLADVARVSWSKTDENSAFSVNGVPGVSIMIHKTSGANTVRISNALRGEIDDIRKNLPEGMAVTILYDSARFVKSSLSSTFWNLLAGAVLAALVLFLFLGRLRRTAFVGAAIPLSVFIALVGVELAGYKIDILSLAGFTVAIGMVVDASIVVFESIHRYNTMGYSPGEAAVKGTREVGGAIFASTLTTVAVFVPLLFLKGFVSLLFQEFSWVMILTLAASLLVALTFIPMAASRFMKEEQKKTRLAVWFDAGYAWLERVYEKFLNWSLRHRVYAVFLGVSLFALSLMAMFYHQKDFFPDMDMGEIMVDITAPAGTSLDEMKARVDELEMLVVDSIPELDLVQTAIGGGEGFISSVRGVSGKNAQMTVYLVKKTKRKRSSKDVEEWIREKAKNIPGLEITPAAQTLGSIAFGAEDLALGGTTPIVVEIEGYDLEAADSIGLLLADSLRMIPGLVDVRTSAQDRRPSYSFNIRRDLASRFGITPYELGRILRTELTGAVATSYSVEGDEYDVRVRLASQDRSSMDRIEALEISTPAGMVPLSNMVTIKRASVPSAIHHKGTRRIRSVGASLKDRDLGSASDDVRALIKRLEPGFPPGLKVSLTGGFTEMSESFSDLWWVILMAAILVYLIMMAQFGSFRFPFIIMFTLPLALIGGIAMLVMTGTSVNTFSLLGFIVLVGVVVNNGIVFIDYTNKLRREEGMGLEEALRKAGKVRMRPILMTAFTTVFGLLPMAIGIGEGTELTTPIARPVLGGLIAATFLTLIFIPVLYHLFEKPRESRRKRNEAEVKVNKRKAKRRR</sequence>
<dbReference type="SUPFAM" id="SSF82714">
    <property type="entry name" value="Multidrug efflux transporter AcrB TolC docking domain, DN and DC subdomains"/>
    <property type="match status" value="2"/>
</dbReference>
<keyword evidence="1" id="KW-0472">Membrane</keyword>
<gene>
    <name evidence="2" type="ORF">GF359_00985</name>
</gene>
<dbReference type="Gene3D" id="3.30.70.1320">
    <property type="entry name" value="Multidrug efflux transporter AcrB pore domain like"/>
    <property type="match status" value="1"/>
</dbReference>
<dbReference type="Gene3D" id="3.30.70.1430">
    <property type="entry name" value="Multidrug efflux transporter AcrB pore domain"/>
    <property type="match status" value="2"/>
</dbReference>
<dbReference type="PANTHER" id="PTHR32063">
    <property type="match status" value="1"/>
</dbReference>
<dbReference type="Proteomes" id="UP000630660">
    <property type="component" value="Unassembled WGS sequence"/>
</dbReference>
<name>A0A9D5K7I0_UNCW3</name>
<feature type="transmembrane region" description="Helical" evidence="1">
    <location>
        <begin position="865"/>
        <end position="884"/>
    </location>
</feature>
<accession>A0A9D5K7I0</accession>
<feature type="transmembrane region" description="Helical" evidence="1">
    <location>
        <begin position="12"/>
        <end position="32"/>
    </location>
</feature>
<evidence type="ECO:0000256" key="1">
    <source>
        <dbReference type="SAM" id="Phobius"/>
    </source>
</evidence>
<evidence type="ECO:0000313" key="2">
    <source>
        <dbReference type="EMBL" id="MBD3363768.1"/>
    </source>
</evidence>
<feature type="transmembrane region" description="Helical" evidence="1">
    <location>
        <begin position="891"/>
        <end position="912"/>
    </location>
</feature>
<dbReference type="GO" id="GO:0005886">
    <property type="term" value="C:plasma membrane"/>
    <property type="evidence" value="ECO:0007669"/>
    <property type="project" value="TreeGrafter"/>
</dbReference>
<dbReference type="PANTHER" id="PTHR32063:SF0">
    <property type="entry name" value="SWARMING MOTILITY PROTEIN SWRC"/>
    <property type="match status" value="1"/>
</dbReference>
<evidence type="ECO:0000313" key="3">
    <source>
        <dbReference type="Proteomes" id="UP000630660"/>
    </source>
</evidence>
<feature type="transmembrane region" description="Helical" evidence="1">
    <location>
        <begin position="918"/>
        <end position="940"/>
    </location>
</feature>
<feature type="transmembrane region" description="Helical" evidence="1">
    <location>
        <begin position="523"/>
        <end position="542"/>
    </location>
</feature>
<keyword evidence="1" id="KW-0812">Transmembrane</keyword>
<proteinExistence type="predicted"/>
<dbReference type="EMBL" id="WJKJ01000028">
    <property type="protein sequence ID" value="MBD3363768.1"/>
    <property type="molecule type" value="Genomic_DNA"/>
</dbReference>